<reference evidence="6 7" key="1">
    <citation type="submission" date="2020-08" db="EMBL/GenBank/DDBJ databases">
        <authorList>
            <person name="Hejnol A."/>
        </authorList>
    </citation>
    <scope>NUCLEOTIDE SEQUENCE [LARGE SCALE GENOMIC DNA]</scope>
</reference>
<dbReference type="Gene3D" id="3.40.50.300">
    <property type="entry name" value="P-loop containing nucleotide triphosphate hydrolases"/>
    <property type="match status" value="1"/>
</dbReference>
<dbReference type="OrthoDB" id="8830751at2759"/>
<evidence type="ECO:0000313" key="7">
    <source>
        <dbReference type="Proteomes" id="UP000549394"/>
    </source>
</evidence>
<dbReference type="InterPro" id="IPR005225">
    <property type="entry name" value="Small_GTP-bd"/>
</dbReference>
<feature type="compositionally biased region" description="Basic and acidic residues" evidence="4">
    <location>
        <begin position="608"/>
        <end position="646"/>
    </location>
</feature>
<protein>
    <submittedName>
        <fullName evidence="6">DgyrCDS5202</fullName>
    </submittedName>
</protein>
<dbReference type="Pfam" id="PF00071">
    <property type="entry name" value="Ras"/>
    <property type="match status" value="1"/>
</dbReference>
<keyword evidence="7" id="KW-1185">Reference proteome</keyword>
<dbReference type="AlphaFoldDB" id="A0A7I8VJ53"/>
<dbReference type="PROSITE" id="PS51421">
    <property type="entry name" value="RAS"/>
    <property type="match status" value="1"/>
</dbReference>
<feature type="domain" description="RRM" evidence="5">
    <location>
        <begin position="360"/>
        <end position="438"/>
    </location>
</feature>
<dbReference type="NCBIfam" id="TIGR00231">
    <property type="entry name" value="small_GTP"/>
    <property type="match status" value="1"/>
</dbReference>
<feature type="compositionally biased region" description="Low complexity" evidence="4">
    <location>
        <begin position="452"/>
        <end position="462"/>
    </location>
</feature>
<dbReference type="SUPFAM" id="SSF54928">
    <property type="entry name" value="RNA-binding domain, RBD"/>
    <property type="match status" value="1"/>
</dbReference>
<sequence length="683" mass="81283">MNKDREALNKKVLGVVSDLVWIKIVAIGDLAAGKTCLIKHICESKYSTSYQPTVGVDYGFKIHDINNEELRVHLWDLSGSDEYFEVRNELYNGTDAFLFVFDVTNSQSFDKLDYWFKETNKYCTNDFDTYIIGNKTDLRAKRIVPAAEGKRYASSRKSKYFETSCQSGEGINGMFNESVEISGKAIDQVNFKILKISKARDDKKKVDMSKVVKTDVEDTLTISFDADEERVLDEEPLAKNRKLSKAHDDESEGIVKKTELTDESKEETFIVKVDDASQNALDSDLPGVDDAIRQEHRRLEDAEHLKSTKKICERNATDVKKTLEYQPADNTEDKGEPPEIEERAMKASEELKDTETRDLKTLWISNLPYSVKATGLKELFSKYGNVLSAKVVMKKENEERKMFGLIVMKGVKQAHAALEGLNGIEFMNRSLFVERANPRIINMAQSIKPAVSSSQQRHSFSSENPPYRTDEEEAREYERERQREEKKRDAKRRELMRRRREEEERRNQEMLRKKRLKEEDERKKRIRFMEKRRLREIQREKERQREIQQMQRVEMAKLEREKEKLRIERERFEREKFEMQRLERERIRMERERIDRERQLERDREQLRHFQRQLDEQRKAQKRNYESRKNPRDDWDNKRRLENNRERNRRISPQSGTGRRHDNGFWMDQEKGNKFKRRNGYFA</sequence>
<dbReference type="SMART" id="SM00360">
    <property type="entry name" value="RRM"/>
    <property type="match status" value="1"/>
</dbReference>
<feature type="compositionally biased region" description="Basic and acidic residues" evidence="4">
    <location>
        <begin position="659"/>
        <end position="673"/>
    </location>
</feature>
<evidence type="ECO:0000313" key="6">
    <source>
        <dbReference type="EMBL" id="CAD5116296.1"/>
    </source>
</evidence>
<dbReference type="Gene3D" id="3.30.70.330">
    <property type="match status" value="1"/>
</dbReference>
<dbReference type="SMART" id="SM00174">
    <property type="entry name" value="RHO"/>
    <property type="match status" value="1"/>
</dbReference>
<feature type="compositionally biased region" description="Basic and acidic residues" evidence="4">
    <location>
        <begin position="476"/>
        <end position="492"/>
    </location>
</feature>
<dbReference type="InterPro" id="IPR000504">
    <property type="entry name" value="RRM_dom"/>
</dbReference>
<feature type="compositionally biased region" description="Basic residues" evidence="4">
    <location>
        <begin position="674"/>
        <end position="683"/>
    </location>
</feature>
<dbReference type="GO" id="GO:0005525">
    <property type="term" value="F:GTP binding"/>
    <property type="evidence" value="ECO:0007669"/>
    <property type="project" value="InterPro"/>
</dbReference>
<feature type="region of interest" description="Disordered" evidence="4">
    <location>
        <begin position="608"/>
        <end position="683"/>
    </location>
</feature>
<proteinExistence type="inferred from homology"/>
<evidence type="ECO:0000256" key="3">
    <source>
        <dbReference type="PROSITE-ProRule" id="PRU00176"/>
    </source>
</evidence>
<dbReference type="Proteomes" id="UP000549394">
    <property type="component" value="Unassembled WGS sequence"/>
</dbReference>
<evidence type="ECO:0000256" key="4">
    <source>
        <dbReference type="SAM" id="MobiDB-lite"/>
    </source>
</evidence>
<dbReference type="SUPFAM" id="SSF52540">
    <property type="entry name" value="P-loop containing nucleoside triphosphate hydrolases"/>
    <property type="match status" value="1"/>
</dbReference>
<dbReference type="InterPro" id="IPR035979">
    <property type="entry name" value="RBD_domain_sf"/>
</dbReference>
<dbReference type="PROSITE" id="PS50102">
    <property type="entry name" value="RRM"/>
    <property type="match status" value="1"/>
</dbReference>
<dbReference type="SMART" id="SM00176">
    <property type="entry name" value="RAN"/>
    <property type="match status" value="1"/>
</dbReference>
<dbReference type="PROSITE" id="PS51420">
    <property type="entry name" value="RHO"/>
    <property type="match status" value="1"/>
</dbReference>
<evidence type="ECO:0000256" key="2">
    <source>
        <dbReference type="ARBA" id="ARBA00022741"/>
    </source>
</evidence>
<dbReference type="GO" id="GO:0003924">
    <property type="term" value="F:GTPase activity"/>
    <property type="evidence" value="ECO:0007669"/>
    <property type="project" value="InterPro"/>
</dbReference>
<dbReference type="GO" id="GO:0003723">
    <property type="term" value="F:RNA binding"/>
    <property type="evidence" value="ECO:0007669"/>
    <property type="project" value="UniProtKB-UniRule"/>
</dbReference>
<gene>
    <name evidence="6" type="ORF">DGYR_LOCUS4933</name>
</gene>
<keyword evidence="2" id="KW-0547">Nucleotide-binding</keyword>
<keyword evidence="3" id="KW-0694">RNA-binding</keyword>
<dbReference type="SMART" id="SM00175">
    <property type="entry name" value="RAB"/>
    <property type="match status" value="1"/>
</dbReference>
<dbReference type="Pfam" id="PF00076">
    <property type="entry name" value="RRM_1"/>
    <property type="match status" value="1"/>
</dbReference>
<dbReference type="InterPro" id="IPR012677">
    <property type="entry name" value="Nucleotide-bd_a/b_plait_sf"/>
</dbReference>
<dbReference type="InterPro" id="IPR001806">
    <property type="entry name" value="Small_GTPase"/>
</dbReference>
<dbReference type="PROSITE" id="PS51419">
    <property type="entry name" value="RAB"/>
    <property type="match status" value="1"/>
</dbReference>
<dbReference type="FunFam" id="3.40.50.300:FF:001447">
    <property type="entry name" value="Ras-related protein Rab-1B"/>
    <property type="match status" value="1"/>
</dbReference>
<dbReference type="SMART" id="SM00173">
    <property type="entry name" value="RAS"/>
    <property type="match status" value="1"/>
</dbReference>
<comment type="caution">
    <text evidence="6">The sequence shown here is derived from an EMBL/GenBank/DDBJ whole genome shotgun (WGS) entry which is preliminary data.</text>
</comment>
<comment type="similarity">
    <text evidence="1">Belongs to the small GTPase superfamily. Rab family.</text>
</comment>
<accession>A0A7I8VJ53</accession>
<name>A0A7I8VJ53_9ANNE</name>
<feature type="region of interest" description="Disordered" evidence="4">
    <location>
        <begin position="448"/>
        <end position="492"/>
    </location>
</feature>
<dbReference type="EMBL" id="CAJFCJ010000006">
    <property type="protein sequence ID" value="CAD5116296.1"/>
    <property type="molecule type" value="Genomic_DNA"/>
</dbReference>
<dbReference type="PANTHER" id="PTHR47978">
    <property type="match status" value="1"/>
</dbReference>
<evidence type="ECO:0000256" key="1">
    <source>
        <dbReference type="ARBA" id="ARBA00006270"/>
    </source>
</evidence>
<dbReference type="InterPro" id="IPR027417">
    <property type="entry name" value="P-loop_NTPase"/>
</dbReference>
<organism evidence="6 7">
    <name type="scientific">Dimorphilus gyrociliatus</name>
    <dbReference type="NCBI Taxonomy" id="2664684"/>
    <lineage>
        <taxon>Eukaryota</taxon>
        <taxon>Metazoa</taxon>
        <taxon>Spiralia</taxon>
        <taxon>Lophotrochozoa</taxon>
        <taxon>Annelida</taxon>
        <taxon>Polychaeta</taxon>
        <taxon>Polychaeta incertae sedis</taxon>
        <taxon>Dinophilidae</taxon>
        <taxon>Dimorphilus</taxon>
    </lineage>
</organism>
<evidence type="ECO:0000259" key="5">
    <source>
        <dbReference type="PROSITE" id="PS50102"/>
    </source>
</evidence>
<dbReference type="PRINTS" id="PR00449">
    <property type="entry name" value="RASTRNSFRMNG"/>
</dbReference>